<comment type="caution">
    <text evidence="1">The sequence shown here is derived from an EMBL/GenBank/DDBJ whole genome shotgun (WGS) entry which is preliminary data.</text>
</comment>
<evidence type="ECO:0000313" key="2">
    <source>
        <dbReference type="Proteomes" id="UP001596200"/>
    </source>
</evidence>
<dbReference type="EMBL" id="JBHSPU010000064">
    <property type="protein sequence ID" value="MFC5919138.1"/>
    <property type="molecule type" value="Genomic_DNA"/>
</dbReference>
<dbReference type="RefSeq" id="WP_386421261.1">
    <property type="nucleotide sequence ID" value="NZ_JBHSPU010000064.1"/>
</dbReference>
<dbReference type="Proteomes" id="UP001596200">
    <property type="component" value="Unassembled WGS sequence"/>
</dbReference>
<keyword evidence="2" id="KW-1185">Reference proteome</keyword>
<proteinExistence type="predicted"/>
<sequence>MPPSESYLPYAQAQDDTAVLDQLFYATVDECPDPNCRPLLLDRVAADVEATRKLVDWACHIASEMYCELPAELVDEEVAADTVFHPSPFFCRLAAEYHNPGSAFNAVYATYGTDQRRQVADNAVVLVDGFQVWWTDFLYQ</sequence>
<organism evidence="1 2">
    <name type="scientific">Streptomyces pulveraceus</name>
    <dbReference type="NCBI Taxonomy" id="68258"/>
    <lineage>
        <taxon>Bacteria</taxon>
        <taxon>Bacillati</taxon>
        <taxon>Actinomycetota</taxon>
        <taxon>Actinomycetes</taxon>
        <taxon>Kitasatosporales</taxon>
        <taxon>Streptomycetaceae</taxon>
        <taxon>Streptomyces</taxon>
    </lineage>
</organism>
<evidence type="ECO:0000313" key="1">
    <source>
        <dbReference type="EMBL" id="MFC5919138.1"/>
    </source>
</evidence>
<name>A0ABW1GY85_9ACTN</name>
<reference evidence="2" key="1">
    <citation type="journal article" date="2019" name="Int. J. Syst. Evol. Microbiol.">
        <title>The Global Catalogue of Microorganisms (GCM) 10K type strain sequencing project: providing services to taxonomists for standard genome sequencing and annotation.</title>
        <authorList>
            <consortium name="The Broad Institute Genomics Platform"/>
            <consortium name="The Broad Institute Genome Sequencing Center for Infectious Disease"/>
            <person name="Wu L."/>
            <person name="Ma J."/>
        </authorList>
    </citation>
    <scope>NUCLEOTIDE SEQUENCE [LARGE SCALE GENOMIC DNA]</scope>
    <source>
        <strain evidence="2">JCM 4147</strain>
    </source>
</reference>
<gene>
    <name evidence="1" type="ORF">ACFP1B_37730</name>
</gene>
<accession>A0ABW1GY85</accession>
<protein>
    <submittedName>
        <fullName evidence="1">Uncharacterized protein</fullName>
    </submittedName>
</protein>